<sequence>MSYSIFLLGYVSSSSSKIMLRFSSKLSSKESQHEVIFCEMFQKAKSCVCPRLLRCYLPAVA</sequence>
<accession>A0A5K3G160</accession>
<name>A0A5K3G160_MESCO</name>
<proteinExistence type="predicted"/>
<protein>
    <submittedName>
        <fullName evidence="1">Secreted protein</fullName>
    </submittedName>
</protein>
<reference evidence="1" key="1">
    <citation type="submission" date="2019-11" db="UniProtKB">
        <authorList>
            <consortium name="WormBaseParasite"/>
        </authorList>
    </citation>
    <scope>IDENTIFICATION</scope>
</reference>
<dbReference type="WBParaSite" id="MCU_014383-RA">
    <property type="protein sequence ID" value="MCU_014383-RA"/>
    <property type="gene ID" value="MCU_014383"/>
</dbReference>
<organism evidence="1">
    <name type="scientific">Mesocestoides corti</name>
    <name type="common">Flatworm</name>
    <dbReference type="NCBI Taxonomy" id="53468"/>
    <lineage>
        <taxon>Eukaryota</taxon>
        <taxon>Metazoa</taxon>
        <taxon>Spiralia</taxon>
        <taxon>Lophotrochozoa</taxon>
        <taxon>Platyhelminthes</taxon>
        <taxon>Cestoda</taxon>
        <taxon>Eucestoda</taxon>
        <taxon>Cyclophyllidea</taxon>
        <taxon>Mesocestoididae</taxon>
        <taxon>Mesocestoides</taxon>
    </lineage>
</organism>
<dbReference type="AlphaFoldDB" id="A0A5K3G160"/>
<evidence type="ECO:0000313" key="1">
    <source>
        <dbReference type="WBParaSite" id="MCU_014383-RA"/>
    </source>
</evidence>